<dbReference type="InterPro" id="IPR055348">
    <property type="entry name" value="DctQ"/>
</dbReference>
<dbReference type="RefSeq" id="WP_018301250.1">
    <property type="nucleotide sequence ID" value="NZ_KB902276.1"/>
</dbReference>
<feature type="transmembrane region" description="Helical" evidence="7">
    <location>
        <begin position="45"/>
        <end position="67"/>
    </location>
</feature>
<keyword evidence="3" id="KW-1003">Cell membrane</keyword>
<keyword evidence="7" id="KW-0997">Cell inner membrane</keyword>
<organism evidence="9 10">
    <name type="scientific">Wenxinia marina DSM 24838</name>
    <dbReference type="NCBI Taxonomy" id="1123501"/>
    <lineage>
        <taxon>Bacteria</taxon>
        <taxon>Pseudomonadati</taxon>
        <taxon>Pseudomonadota</taxon>
        <taxon>Alphaproteobacteria</taxon>
        <taxon>Rhodobacterales</taxon>
        <taxon>Roseobacteraceae</taxon>
        <taxon>Wenxinia</taxon>
    </lineage>
</organism>
<dbReference type="GO" id="GO:0022857">
    <property type="term" value="F:transmembrane transporter activity"/>
    <property type="evidence" value="ECO:0007669"/>
    <property type="project" value="UniProtKB-UniRule"/>
</dbReference>
<evidence type="ECO:0000259" key="8">
    <source>
        <dbReference type="Pfam" id="PF04290"/>
    </source>
</evidence>
<keyword evidence="5 7" id="KW-1133">Transmembrane helix</keyword>
<evidence type="ECO:0000256" key="1">
    <source>
        <dbReference type="ARBA" id="ARBA00004651"/>
    </source>
</evidence>
<keyword evidence="10" id="KW-1185">Reference proteome</keyword>
<feature type="domain" description="Tripartite ATP-independent periplasmic transporters DctQ component" evidence="8">
    <location>
        <begin position="26"/>
        <end position="154"/>
    </location>
</feature>
<proteinExistence type="inferred from homology"/>
<dbReference type="Proteomes" id="UP000035100">
    <property type="component" value="Unassembled WGS sequence"/>
</dbReference>
<comment type="function">
    <text evidence="7">Part of the tripartite ATP-independent periplasmic (TRAP) transport system.</text>
</comment>
<name>A0A0D0QFM8_9RHOB</name>
<comment type="caution">
    <text evidence="9">The sequence shown here is derived from an EMBL/GenBank/DDBJ whole genome shotgun (WGS) entry which is preliminary data.</text>
</comment>
<feature type="transmembrane region" description="Helical" evidence="7">
    <location>
        <begin position="129"/>
        <end position="149"/>
    </location>
</feature>
<comment type="similarity">
    <text evidence="7">Belongs to the TRAP transporter small permease family.</text>
</comment>
<dbReference type="PATRIC" id="fig|1123501.6.peg.1475"/>
<feature type="transmembrane region" description="Helical" evidence="7">
    <location>
        <begin position="12"/>
        <end position="39"/>
    </location>
</feature>
<protein>
    <recommendedName>
        <fullName evidence="7">TRAP transporter small permease protein</fullName>
    </recommendedName>
</protein>
<dbReference type="STRING" id="1123501.Wenmar_01388"/>
<keyword evidence="6 7" id="KW-0472">Membrane</keyword>
<sequence length="170" mass="17954">MAAIEKWLGRIVAVAAVIGVAAIAALVCLTVVTVTFRFLGIAFPGTYVLAELLIIPAVTLSLAYAAWEGAHTRVELLTMRLPPRVRGPLEGLMLAVGSAFWGMVAFAGVEEALRRGAQGERTMLLDIPVAPFRWLMVAALALLIVVLLLRAAQAAMGQGAPHDAGGEVRE</sequence>
<dbReference type="Pfam" id="PF04290">
    <property type="entry name" value="DctQ"/>
    <property type="match status" value="1"/>
</dbReference>
<comment type="subunit">
    <text evidence="7">The complex comprises the extracytoplasmic solute receptor protein and the two transmembrane proteins.</text>
</comment>
<feature type="transmembrane region" description="Helical" evidence="7">
    <location>
        <begin position="88"/>
        <end position="109"/>
    </location>
</feature>
<dbReference type="AlphaFoldDB" id="A0A0D0QFM8"/>
<comment type="subcellular location">
    <subcellularLocation>
        <location evidence="7">Cell inner membrane</location>
        <topology evidence="7">Multi-pass membrane protein</topology>
    </subcellularLocation>
    <subcellularLocation>
        <location evidence="1">Cell membrane</location>
        <topology evidence="1">Multi-pass membrane protein</topology>
    </subcellularLocation>
</comment>
<dbReference type="GO" id="GO:0005886">
    <property type="term" value="C:plasma membrane"/>
    <property type="evidence" value="ECO:0007669"/>
    <property type="project" value="UniProtKB-SubCell"/>
</dbReference>
<gene>
    <name evidence="9" type="ORF">Wenmar_01388</name>
</gene>
<evidence type="ECO:0000313" key="10">
    <source>
        <dbReference type="Proteomes" id="UP000035100"/>
    </source>
</evidence>
<evidence type="ECO:0000256" key="2">
    <source>
        <dbReference type="ARBA" id="ARBA00022448"/>
    </source>
</evidence>
<dbReference type="EMBL" id="AONG01000008">
    <property type="protein sequence ID" value="KIQ69818.1"/>
    <property type="molecule type" value="Genomic_DNA"/>
</dbReference>
<evidence type="ECO:0000313" key="9">
    <source>
        <dbReference type="EMBL" id="KIQ69818.1"/>
    </source>
</evidence>
<evidence type="ECO:0000256" key="4">
    <source>
        <dbReference type="ARBA" id="ARBA00022692"/>
    </source>
</evidence>
<evidence type="ECO:0000256" key="3">
    <source>
        <dbReference type="ARBA" id="ARBA00022475"/>
    </source>
</evidence>
<accession>A0A0D0QFM8</accession>
<evidence type="ECO:0000256" key="7">
    <source>
        <dbReference type="RuleBase" id="RU369079"/>
    </source>
</evidence>
<evidence type="ECO:0000256" key="6">
    <source>
        <dbReference type="ARBA" id="ARBA00023136"/>
    </source>
</evidence>
<evidence type="ECO:0000256" key="5">
    <source>
        <dbReference type="ARBA" id="ARBA00022989"/>
    </source>
</evidence>
<reference evidence="9 10" key="1">
    <citation type="submission" date="2013-01" db="EMBL/GenBank/DDBJ databases">
        <authorList>
            <person name="Fiebig A."/>
            <person name="Goeker M."/>
            <person name="Klenk H.-P.P."/>
        </authorList>
    </citation>
    <scope>NUCLEOTIDE SEQUENCE [LARGE SCALE GENOMIC DNA]</scope>
    <source>
        <strain evidence="9 10">DSM 24838</strain>
    </source>
</reference>
<dbReference type="eggNOG" id="COG3090">
    <property type="taxonomic scope" value="Bacteria"/>
</dbReference>
<keyword evidence="2 7" id="KW-0813">Transport</keyword>
<keyword evidence="4 7" id="KW-0812">Transmembrane</keyword>